<dbReference type="RefSeq" id="WP_039683292.1">
    <property type="nucleotide sequence ID" value="NZ_CP010028.1"/>
</dbReference>
<sequence length="2387" mass="251012">MTQGHSIGDIFLDTRLDTSKAEDDLKKYQQFVEQTTGIKLNLDTKGAQTDLERVRADVAALKNAASSDAAARLQASKLLGQEYKTQAEAVRLVTAEQNKAASAARAAAAQAQVTARLSAQQAAQEKRAHQQGIQGIENEVKAYRNLWQTRTISNDQVYREQARLKQQALEMALTVDKQSDAYRRLTQVAAAAQRTMDSSQGMNTPGGFGAGISQGITNALGQFGVTGDLISGLIRLMESRRAQAKNTAARIGEDTLAGLQQGLQSNQNGIRSAADAAADSVAKAIRESLDIHSPSRVTEYLGRMAGLGFVGGLRSMTDDVRRAALGLTGAATGGLGGGGNVGLGGFASMAALPNVGIDPAQTAAAAAALAALNTELTQAAPAAVEAADAGGEVSEAVSGLGDTVVGAAEQVKGLRDAHAEQEEASRQAAVNEAQTAIAFAATAAALGAVAVAATASYKAAAQYERAMNSAGATTEATAADMDALSKATFDERLVKLGISATTAASGVEELGSEGLNTAQIIEGGLVNALTLAKAVGVDVGVASSVAAASTKAFGLESKELARVTDIVTTAVNGTSIRMEDFTQSIAQGGSVANQSGLDFLTFTSAISLMTDKAISASDAGTSLKTFLQALTPNSKEATAVMDDLGFSAFTADGQFKSLSQIVGELREAFSKLTPEQRAVRAETVFGADGIRAFNILVNAGSEGLEERSRLLDKTGASTDAAAQKTKGALGAQEQFNAALENFKISAGSSFLPSATKMLDWSASFLTNMRAVNEEYGKFNRGLASFGAEEYNLPSWLKQTGLRESDLTGREKEIATRLLNTMQGQANIGAKNADQWRKLGSESQAQAVEARTVRLIGELGAQLIKIQAAASQRPRAEGPEFTPDAEPIDMSTLSAETGKFGYAYISKLKDVFVNDPKVDSDCAVIASAILNNIGVKIKGSANAGVLEKNAQAAGFQKVDGDEIRPGDLIVWTSGNGKKYGAVSGKHVGVAAGMKDGVMQVINNPGSSNTEVEAMYDKENATVYRAPTSAFDLEGNIKPESTLMGTDQSARKSEKALLAEARRILNALDTKSPDALAKAEAVLKTFEESGDRAKAALKIVREELGKAKKDVSEFGQGYDKLKDQMGSAESYYRLNDDAAAYASSLETISKNALAAAAAEKKRWGETDKFKALRDLGSDAASKARQQREGIAREQDQDAKKQEAREKEAQQRAARVAEAARKGNEELAQQEAGHLEQMRENDLRRAGENAAAKLAIEKQYRDKTVKAQKDVADVVYENAMGAAARGPAQNRAQAERIAKNALDAAYLKADSDAKARVDAAQKAADDKAKARAKEQAALRAKYAAERRDLDVREAQATLSRTQDLNAQELKEFKGTQAQRVALIKRQAKDEFNAAEQAARAVRDKAIREAQNAGGPNQKTNINAANQAYTDAVAKARNAQTNAGTQALEDQTKAVREARDGYSKLAAGMREKIAAGKVELSDLTAYLVSMDQAAQAAEKGGVAQQKYVKGARQSAEAVYQAGIDAQIAAGMFSDLGDGQSRAAEAGREYAVSLEDALAAMPGTIEGNAEYLKLLQDMAKAGQVAGGTVARISDLMRDQALDAEIAAGKYDDVVDSYDRAARSVKAYVATQQDALDQIPGSTEANAAYVKVLQDLEDAGNIAPGTVEAVTQAIRDQETAAANTAAQLDRLTTEAGKTADQYLELGDTDAALDTLQVALDSAMDAAMRGEDAAAAIAELIDRINELTGTTALNDSFNSFVAGLGGTIEEQISAVVDQMERVVDPKMLSKLKAFLADLRAGVSAYEDPSKAGYTPNSNGGGFTNTQPGGAETARAIAAARDFTTALNEELDPAALGTVMTQTADLLASEVGQALPAATRKGLEDGLKNAQAYQDALASITADGIQDGVSRTLDAPQSPSNRFTEIMGSIQSGSYDLSDPDVLAGLNAGLEQARAAGELTGKELRLIQQIIAEINADPPTLALTDDQQRLEDWNSKLTKLEKSYAAGEIGAEEYLAQVKELVPVLERLAKAAELAGDPELASIYKQAAEALGQMPDAATGAISKLGKFQEYAGYVRDLGGALAALDDGTQATDLIANLTGVANAAGKLADMAGDVVKIIANPADIKSWVALLTKVIFSVADAIAGFKKAQAEVKKLKEDFQKDNPLLNAGDYQKTFIRSRGWFADVFGGGPEVVNEIDELGLTFAKTMASSFTDGIKGGLRDAIMNNDFSLFKSKLRETAFGGMLDGTLDLFLNEELLKNIIAPAIKAWSDAMKTPDTADDAAALAGLDTAINEVDRLAGKFYDDVAPKFQAIGAQYGITGPQDTRGVDTSNLSTLPEPIQFALATPLLDGVRGLKEAADVLKGAAQSIDETFKRPLEVRVTGPGTSYTSTTGAL</sequence>
<organism evidence="4 5">
    <name type="scientific">Deinococcus radiopugnans</name>
    <dbReference type="NCBI Taxonomy" id="57497"/>
    <lineage>
        <taxon>Bacteria</taxon>
        <taxon>Thermotogati</taxon>
        <taxon>Deinococcota</taxon>
        <taxon>Deinococci</taxon>
        <taxon>Deinococcales</taxon>
        <taxon>Deinococcaceae</taxon>
        <taxon>Deinococcus</taxon>
    </lineage>
</organism>
<evidence type="ECO:0000259" key="3">
    <source>
        <dbReference type="Pfam" id="PF10145"/>
    </source>
</evidence>
<reference evidence="5" key="1">
    <citation type="submission" date="2014-11" db="EMBL/GenBank/DDBJ databases">
        <title>Hymenobacter sp. DG25B genome submission.</title>
        <authorList>
            <person name="Jung H.-Y."/>
            <person name="Kim M.K."/>
            <person name="Srinivasan S."/>
            <person name="Lim S."/>
        </authorList>
    </citation>
    <scope>NUCLEOTIDE SEQUENCE [LARGE SCALE GENOMIC DNA]</scope>
    <source>
        <strain evidence="5">DY59</strain>
    </source>
</reference>
<dbReference type="Proteomes" id="UP000030634">
    <property type="component" value="Chromosome"/>
</dbReference>
<feature type="compositionally biased region" description="Basic and acidic residues" evidence="2">
    <location>
        <begin position="1183"/>
        <end position="1207"/>
    </location>
</feature>
<feature type="region of interest" description="Disordered" evidence="2">
    <location>
        <begin position="1175"/>
        <end position="1232"/>
    </location>
</feature>
<dbReference type="HOGENOM" id="CLU_232398_0_0_0"/>
<dbReference type="EMBL" id="CP010028">
    <property type="protein sequence ID" value="AIZ44872.1"/>
    <property type="molecule type" value="Genomic_DNA"/>
</dbReference>
<proteinExistence type="predicted"/>
<dbReference type="Pfam" id="PF10145">
    <property type="entry name" value="PhageMin_Tail"/>
    <property type="match status" value="1"/>
</dbReference>
<protein>
    <recommendedName>
        <fullName evidence="3">Phage tail tape measure protein domain-containing protein</fullName>
    </recommendedName>
</protein>
<keyword evidence="1" id="KW-1188">Viral release from host cell</keyword>
<feature type="domain" description="Phage tail tape measure protein" evidence="3">
    <location>
        <begin position="496"/>
        <end position="686"/>
    </location>
</feature>
<dbReference type="NCBIfam" id="TIGR01760">
    <property type="entry name" value="tape_meas_TP901"/>
    <property type="match status" value="1"/>
</dbReference>
<dbReference type="PANTHER" id="PTHR37813:SF1">
    <property type="entry name" value="FELS-2 PROPHAGE PROTEIN"/>
    <property type="match status" value="1"/>
</dbReference>
<dbReference type="STRING" id="1182571.QR90_06775"/>
<evidence type="ECO:0000256" key="1">
    <source>
        <dbReference type="ARBA" id="ARBA00022612"/>
    </source>
</evidence>
<gene>
    <name evidence="4" type="ORF">QR90_06775</name>
</gene>
<dbReference type="PANTHER" id="PTHR37813">
    <property type="entry name" value="FELS-2 PROPHAGE PROTEIN"/>
    <property type="match status" value="1"/>
</dbReference>
<dbReference type="InterPro" id="IPR010090">
    <property type="entry name" value="Phage_tape_meas"/>
</dbReference>
<evidence type="ECO:0000313" key="4">
    <source>
        <dbReference type="EMBL" id="AIZ44872.1"/>
    </source>
</evidence>
<dbReference type="Gene3D" id="3.90.1720.10">
    <property type="entry name" value="endopeptidase domain like (from Nostoc punctiforme)"/>
    <property type="match status" value="1"/>
</dbReference>
<dbReference type="KEGG" id="dsw:QR90_06775"/>
<name>A0A0A7KFE2_9DEIO</name>
<evidence type="ECO:0000256" key="2">
    <source>
        <dbReference type="SAM" id="MobiDB-lite"/>
    </source>
</evidence>
<accession>A0A0A7KFE2</accession>
<evidence type="ECO:0000313" key="5">
    <source>
        <dbReference type="Proteomes" id="UP000030634"/>
    </source>
</evidence>